<protein>
    <recommendedName>
        <fullName evidence="2">DUF7704 domain-containing protein</fullName>
    </recommendedName>
</protein>
<feature type="transmembrane region" description="Helical" evidence="1">
    <location>
        <begin position="122"/>
        <end position="142"/>
    </location>
</feature>
<dbReference type="EMBL" id="ML976616">
    <property type="protein sequence ID" value="KAF1845031.1"/>
    <property type="molecule type" value="Genomic_DNA"/>
</dbReference>
<dbReference type="Proteomes" id="UP000800039">
    <property type="component" value="Unassembled WGS sequence"/>
</dbReference>
<dbReference type="GeneID" id="63850523"/>
<evidence type="ECO:0000313" key="4">
    <source>
        <dbReference type="Proteomes" id="UP000800039"/>
    </source>
</evidence>
<keyword evidence="4" id="KW-1185">Reference proteome</keyword>
<dbReference type="RefSeq" id="XP_040787594.1">
    <property type="nucleotide sequence ID" value="XM_040933272.1"/>
</dbReference>
<evidence type="ECO:0000256" key="1">
    <source>
        <dbReference type="SAM" id="Phobius"/>
    </source>
</evidence>
<sequence length="162" mass="17641">MAPPGVNGFYYYSFTTVDPFLSLLSVYLNYFAPETLIDPAFPRTSPHAQLTPSHAFLHHQAGGSFAMFAFLMIFMLRYTDDLGVWKLFQAGLLFTDFAALFSMFKAVQAHGGPIRSEASTNIAIIAVITLVRVLFVMGVGVGGRGQAQSRARGRGRGAGKRA</sequence>
<evidence type="ECO:0000313" key="3">
    <source>
        <dbReference type="EMBL" id="KAF1845031.1"/>
    </source>
</evidence>
<keyword evidence="1" id="KW-0472">Membrane</keyword>
<feature type="transmembrane region" description="Helical" evidence="1">
    <location>
        <begin position="56"/>
        <end position="76"/>
    </location>
</feature>
<keyword evidence="1" id="KW-1133">Transmembrane helix</keyword>
<evidence type="ECO:0000259" key="2">
    <source>
        <dbReference type="Pfam" id="PF24803"/>
    </source>
</evidence>
<dbReference type="PANTHER" id="PTHR37019">
    <property type="entry name" value="CHROMOSOME 1, WHOLE GENOME SHOTGUN SEQUENCE"/>
    <property type="match status" value="1"/>
</dbReference>
<keyword evidence="1" id="KW-0812">Transmembrane</keyword>
<dbReference type="InterPro" id="IPR056121">
    <property type="entry name" value="DUF7704"/>
</dbReference>
<gene>
    <name evidence="3" type="ORF">K460DRAFT_365938</name>
</gene>
<dbReference type="AlphaFoldDB" id="A0A9P4L7H0"/>
<dbReference type="OrthoDB" id="5313995at2759"/>
<feature type="transmembrane region" description="Helical" evidence="1">
    <location>
        <begin position="9"/>
        <end position="32"/>
    </location>
</feature>
<comment type="caution">
    <text evidence="3">The sequence shown here is derived from an EMBL/GenBank/DDBJ whole genome shotgun (WGS) entry which is preliminary data.</text>
</comment>
<accession>A0A9P4L7H0</accession>
<name>A0A9P4L7H0_9PLEO</name>
<feature type="domain" description="DUF7704" evidence="2">
    <location>
        <begin position="9"/>
        <end position="139"/>
    </location>
</feature>
<proteinExistence type="predicted"/>
<dbReference type="PANTHER" id="PTHR37019:SF1">
    <property type="entry name" value="EXPERA DOMAIN-CONTAINING PROTEIN"/>
    <property type="match status" value="1"/>
</dbReference>
<dbReference type="Pfam" id="PF24803">
    <property type="entry name" value="DUF7704"/>
    <property type="match status" value="1"/>
</dbReference>
<feature type="transmembrane region" description="Helical" evidence="1">
    <location>
        <begin position="83"/>
        <end position="102"/>
    </location>
</feature>
<organism evidence="3 4">
    <name type="scientific">Cucurbitaria berberidis CBS 394.84</name>
    <dbReference type="NCBI Taxonomy" id="1168544"/>
    <lineage>
        <taxon>Eukaryota</taxon>
        <taxon>Fungi</taxon>
        <taxon>Dikarya</taxon>
        <taxon>Ascomycota</taxon>
        <taxon>Pezizomycotina</taxon>
        <taxon>Dothideomycetes</taxon>
        <taxon>Pleosporomycetidae</taxon>
        <taxon>Pleosporales</taxon>
        <taxon>Pleosporineae</taxon>
        <taxon>Cucurbitariaceae</taxon>
        <taxon>Cucurbitaria</taxon>
    </lineage>
</organism>
<reference evidence="3" key="1">
    <citation type="submission" date="2020-01" db="EMBL/GenBank/DDBJ databases">
        <authorList>
            <consortium name="DOE Joint Genome Institute"/>
            <person name="Haridas S."/>
            <person name="Albert R."/>
            <person name="Binder M."/>
            <person name="Bloem J."/>
            <person name="Labutti K."/>
            <person name="Salamov A."/>
            <person name="Andreopoulos B."/>
            <person name="Baker S.E."/>
            <person name="Barry K."/>
            <person name="Bills G."/>
            <person name="Bluhm B.H."/>
            <person name="Cannon C."/>
            <person name="Castanera R."/>
            <person name="Culley D.E."/>
            <person name="Daum C."/>
            <person name="Ezra D."/>
            <person name="Gonzalez J.B."/>
            <person name="Henrissat B."/>
            <person name="Kuo A."/>
            <person name="Liang C."/>
            <person name="Lipzen A."/>
            <person name="Lutzoni F."/>
            <person name="Magnuson J."/>
            <person name="Mondo S."/>
            <person name="Nolan M."/>
            <person name="Ohm R."/>
            <person name="Pangilinan J."/>
            <person name="Park H.-J."/>
            <person name="Ramirez L."/>
            <person name="Alfaro M."/>
            <person name="Sun H."/>
            <person name="Tritt A."/>
            <person name="Yoshinaga Y."/>
            <person name="Zwiers L.-H."/>
            <person name="Turgeon B.G."/>
            <person name="Goodwin S.B."/>
            <person name="Spatafora J.W."/>
            <person name="Crous P.W."/>
            <person name="Grigoriev I.V."/>
        </authorList>
    </citation>
    <scope>NUCLEOTIDE SEQUENCE</scope>
    <source>
        <strain evidence="3">CBS 394.84</strain>
    </source>
</reference>